<evidence type="ECO:0000256" key="1">
    <source>
        <dbReference type="SAM" id="MobiDB-lite"/>
    </source>
</evidence>
<dbReference type="AlphaFoldDB" id="A0A917R4Q6"/>
<keyword evidence="3" id="KW-1185">Reference proteome</keyword>
<name>A0A917R4Q6_9ACTN</name>
<protein>
    <submittedName>
        <fullName evidence="2">Uncharacterized protein</fullName>
    </submittedName>
</protein>
<accession>A0A917R4Q6</accession>
<dbReference type="Proteomes" id="UP000637788">
    <property type="component" value="Unassembled WGS sequence"/>
</dbReference>
<organism evidence="2 3">
    <name type="scientific">Streptomyces flaveus</name>
    <dbReference type="NCBI Taxonomy" id="66370"/>
    <lineage>
        <taxon>Bacteria</taxon>
        <taxon>Bacillati</taxon>
        <taxon>Actinomycetota</taxon>
        <taxon>Actinomycetes</taxon>
        <taxon>Kitasatosporales</taxon>
        <taxon>Streptomycetaceae</taxon>
        <taxon>Streptomyces</taxon>
        <taxon>Streptomyces aurantiacus group</taxon>
    </lineage>
</organism>
<evidence type="ECO:0000313" key="2">
    <source>
        <dbReference type="EMBL" id="GGK89350.1"/>
    </source>
</evidence>
<proteinExistence type="predicted"/>
<reference evidence="2" key="2">
    <citation type="submission" date="2020-09" db="EMBL/GenBank/DDBJ databases">
        <authorList>
            <person name="Sun Q."/>
            <person name="Ohkuma M."/>
        </authorList>
    </citation>
    <scope>NUCLEOTIDE SEQUENCE</scope>
    <source>
        <strain evidence="2">JCM 3035</strain>
    </source>
</reference>
<feature type="region of interest" description="Disordered" evidence="1">
    <location>
        <begin position="1"/>
        <end position="58"/>
    </location>
</feature>
<comment type="caution">
    <text evidence="2">The sequence shown here is derived from an EMBL/GenBank/DDBJ whole genome shotgun (WGS) entry which is preliminary data.</text>
</comment>
<evidence type="ECO:0000313" key="3">
    <source>
        <dbReference type="Proteomes" id="UP000637788"/>
    </source>
</evidence>
<reference evidence="2" key="1">
    <citation type="journal article" date="2014" name="Int. J. Syst. Evol. Microbiol.">
        <title>Complete genome sequence of Corynebacterium casei LMG S-19264T (=DSM 44701T), isolated from a smear-ripened cheese.</title>
        <authorList>
            <consortium name="US DOE Joint Genome Institute (JGI-PGF)"/>
            <person name="Walter F."/>
            <person name="Albersmeier A."/>
            <person name="Kalinowski J."/>
            <person name="Ruckert C."/>
        </authorList>
    </citation>
    <scope>NUCLEOTIDE SEQUENCE</scope>
    <source>
        <strain evidence="2">JCM 3035</strain>
    </source>
</reference>
<dbReference type="EMBL" id="BMPQ01000017">
    <property type="protein sequence ID" value="GGK89350.1"/>
    <property type="molecule type" value="Genomic_DNA"/>
</dbReference>
<sequence>MQSVLFGECGTPAVPRPYLHGHPGRGREPPPGGGEPPLQRTLCGHVNPRIRQPSAGRRVRVDRELTGERVGGALAVFQGAERL</sequence>
<gene>
    <name evidence="2" type="ORF">GCM10010094_57970</name>
</gene>